<evidence type="ECO:0000313" key="3">
    <source>
        <dbReference type="EMBL" id="NLW35302.1"/>
    </source>
</evidence>
<gene>
    <name evidence="3" type="ORF">GXY80_07460</name>
</gene>
<dbReference type="InterPro" id="IPR007712">
    <property type="entry name" value="RelE/ParE_toxin"/>
</dbReference>
<dbReference type="Gene3D" id="3.30.2310.20">
    <property type="entry name" value="RelE-like"/>
    <property type="match status" value="1"/>
</dbReference>
<protein>
    <submittedName>
        <fullName evidence="3">Type II toxin-antitoxin system RelE/ParE family toxin</fullName>
    </submittedName>
</protein>
<evidence type="ECO:0000256" key="1">
    <source>
        <dbReference type="ARBA" id="ARBA00006226"/>
    </source>
</evidence>
<name>A0A971M4N7_9BACT</name>
<dbReference type="Proteomes" id="UP000777265">
    <property type="component" value="Unassembled WGS sequence"/>
</dbReference>
<dbReference type="PANTHER" id="PTHR35601:SF1">
    <property type="entry name" value="TOXIN RELE"/>
    <property type="match status" value="1"/>
</dbReference>
<dbReference type="InterPro" id="IPR035093">
    <property type="entry name" value="RelE/ParE_toxin_dom_sf"/>
</dbReference>
<reference evidence="3" key="1">
    <citation type="journal article" date="2020" name="Biotechnol. Biofuels">
        <title>New insights from the biogas microbiome by comprehensive genome-resolved metagenomics of nearly 1600 species originating from multiple anaerobic digesters.</title>
        <authorList>
            <person name="Campanaro S."/>
            <person name="Treu L."/>
            <person name="Rodriguez-R L.M."/>
            <person name="Kovalovszki A."/>
            <person name="Ziels R.M."/>
            <person name="Maus I."/>
            <person name="Zhu X."/>
            <person name="Kougias P.G."/>
            <person name="Basile A."/>
            <person name="Luo G."/>
            <person name="Schluter A."/>
            <person name="Konstantinidis K.T."/>
            <person name="Angelidaki I."/>
        </authorList>
    </citation>
    <scope>NUCLEOTIDE SEQUENCE</scope>
    <source>
        <strain evidence="3">AS06rmzACSIP_7</strain>
    </source>
</reference>
<dbReference type="SUPFAM" id="SSF143011">
    <property type="entry name" value="RelE-like"/>
    <property type="match status" value="1"/>
</dbReference>
<keyword evidence="2" id="KW-1277">Toxin-antitoxin system</keyword>
<sequence>MAEYKVYFKESVAKDFGAIPRTDLQKILCRIGALAEDPRPQGHEKLTGQERYRIRQGRYRILYSIQDKELTVWVVKVGHGKEVYR</sequence>
<accession>A0A971M4N7</accession>
<dbReference type="Pfam" id="PF05016">
    <property type="entry name" value="ParE_toxin"/>
    <property type="match status" value="1"/>
</dbReference>
<comment type="similarity">
    <text evidence="1">Belongs to the RelE toxin family.</text>
</comment>
<comment type="caution">
    <text evidence="3">The sequence shown here is derived from an EMBL/GenBank/DDBJ whole genome shotgun (WGS) entry which is preliminary data.</text>
</comment>
<dbReference type="EMBL" id="JAAYEE010000123">
    <property type="protein sequence ID" value="NLW35302.1"/>
    <property type="molecule type" value="Genomic_DNA"/>
</dbReference>
<organism evidence="3 4">
    <name type="scientific">Syntrophorhabdus aromaticivorans</name>
    <dbReference type="NCBI Taxonomy" id="328301"/>
    <lineage>
        <taxon>Bacteria</taxon>
        <taxon>Pseudomonadati</taxon>
        <taxon>Thermodesulfobacteriota</taxon>
        <taxon>Syntrophorhabdia</taxon>
        <taxon>Syntrophorhabdales</taxon>
        <taxon>Syntrophorhabdaceae</taxon>
        <taxon>Syntrophorhabdus</taxon>
    </lineage>
</organism>
<evidence type="ECO:0000313" key="4">
    <source>
        <dbReference type="Proteomes" id="UP000777265"/>
    </source>
</evidence>
<reference evidence="3" key="2">
    <citation type="submission" date="2020-01" db="EMBL/GenBank/DDBJ databases">
        <authorList>
            <person name="Campanaro S."/>
        </authorList>
    </citation>
    <scope>NUCLEOTIDE SEQUENCE</scope>
    <source>
        <strain evidence="3">AS06rmzACSIP_7</strain>
    </source>
</reference>
<dbReference type="AlphaFoldDB" id="A0A971M4N7"/>
<dbReference type="PANTHER" id="PTHR35601">
    <property type="entry name" value="TOXIN RELE"/>
    <property type="match status" value="1"/>
</dbReference>
<evidence type="ECO:0000256" key="2">
    <source>
        <dbReference type="ARBA" id="ARBA00022649"/>
    </source>
</evidence>
<proteinExistence type="inferred from homology"/>